<accession>A0A811PGL8</accession>
<evidence type="ECO:0000256" key="2">
    <source>
        <dbReference type="ARBA" id="ARBA00023242"/>
    </source>
</evidence>
<reference evidence="5" key="1">
    <citation type="submission" date="2020-10" db="EMBL/GenBank/DDBJ databases">
        <authorList>
            <person name="Han B."/>
            <person name="Lu T."/>
            <person name="Zhao Q."/>
            <person name="Huang X."/>
            <person name="Zhao Y."/>
        </authorList>
    </citation>
    <scope>NUCLEOTIDE SEQUENCE</scope>
</reference>
<dbReference type="Proteomes" id="UP000604825">
    <property type="component" value="Unassembled WGS sequence"/>
</dbReference>
<evidence type="ECO:0000313" key="5">
    <source>
        <dbReference type="EMBL" id="CAD6242551.1"/>
    </source>
</evidence>
<proteinExistence type="predicted"/>
<dbReference type="Pfam" id="PF06203">
    <property type="entry name" value="CCT"/>
    <property type="match status" value="1"/>
</dbReference>
<dbReference type="InterPro" id="IPR010402">
    <property type="entry name" value="CCT_domain"/>
</dbReference>
<keyword evidence="6" id="KW-1185">Reference proteome</keyword>
<dbReference type="InterPro" id="IPR045281">
    <property type="entry name" value="CONSTANS-like"/>
</dbReference>
<dbReference type="PROSITE" id="PS51017">
    <property type="entry name" value="CCT"/>
    <property type="match status" value="1"/>
</dbReference>
<dbReference type="PANTHER" id="PTHR31319:SF84">
    <property type="match status" value="1"/>
</dbReference>
<feature type="domain" description="CCT" evidence="4">
    <location>
        <begin position="264"/>
        <end position="306"/>
    </location>
</feature>
<dbReference type="GO" id="GO:0005634">
    <property type="term" value="C:nucleus"/>
    <property type="evidence" value="ECO:0007669"/>
    <property type="project" value="UniProtKB-SubCell"/>
</dbReference>
<dbReference type="PANTHER" id="PTHR31319">
    <property type="entry name" value="ZINC FINGER PROTEIN CONSTANS-LIKE 4"/>
    <property type="match status" value="1"/>
</dbReference>
<evidence type="ECO:0000259" key="4">
    <source>
        <dbReference type="PROSITE" id="PS51017"/>
    </source>
</evidence>
<protein>
    <recommendedName>
        <fullName evidence="4">CCT domain-containing protein</fullName>
    </recommendedName>
</protein>
<dbReference type="GO" id="GO:2000028">
    <property type="term" value="P:regulation of photoperiodism, flowering"/>
    <property type="evidence" value="ECO:0007669"/>
    <property type="project" value="TreeGrafter"/>
</dbReference>
<dbReference type="EMBL" id="CAJGYO010000007">
    <property type="protein sequence ID" value="CAD6242551.1"/>
    <property type="molecule type" value="Genomic_DNA"/>
</dbReference>
<dbReference type="GO" id="GO:0009909">
    <property type="term" value="P:regulation of flower development"/>
    <property type="evidence" value="ECO:0007669"/>
    <property type="project" value="InterPro"/>
</dbReference>
<comment type="caution">
    <text evidence="5">The sequence shown here is derived from an EMBL/GenBank/DDBJ whole genome shotgun (WGS) entry which is preliminary data.</text>
</comment>
<gene>
    <name evidence="5" type="ORF">NCGR_LOCUS28009</name>
</gene>
<comment type="subcellular location">
    <subcellularLocation>
        <location evidence="1 3">Nucleus</location>
    </subcellularLocation>
</comment>
<evidence type="ECO:0000256" key="3">
    <source>
        <dbReference type="PROSITE-ProRule" id="PRU00357"/>
    </source>
</evidence>
<evidence type="ECO:0000313" key="6">
    <source>
        <dbReference type="Proteomes" id="UP000604825"/>
    </source>
</evidence>
<sequence length="333" mass="37569">MALGDPNDMEQVREWITYGLGLLRKTTGKLFQHQPNQPARIQTSRTGLCTTCNAKVHSANTLAQRDQRVHVLPLQAATIPAASGFDEGKAFVITHGIKEEEEEVDSWLLLTEDSDYSNCTNSIATANSNSNKKMVFGDVDQYFDFSGYNPYYHSNITGNPEEQYRMQEQQQIHRRYLEREWSDCVVPSQLAMVYEQQQSVYGIGGAKNAASVTSSISLSSMEVGIVPDNTIAGISNLNILRTGGVDLLQVRSFQMPVHLSPRDRAARILRYKEKRQARKFDKTIRYATRKAYAEARPRIKGRFAKISDVEFKVDQMSSPPDLPNSSYGTIPWF</sequence>
<name>A0A811PGL8_9POAL</name>
<dbReference type="GO" id="GO:0003700">
    <property type="term" value="F:DNA-binding transcription factor activity"/>
    <property type="evidence" value="ECO:0007669"/>
    <property type="project" value="TreeGrafter"/>
</dbReference>
<evidence type="ECO:0000256" key="1">
    <source>
        <dbReference type="ARBA" id="ARBA00004123"/>
    </source>
</evidence>
<keyword evidence="2 3" id="KW-0539">Nucleus</keyword>
<dbReference type="AlphaFoldDB" id="A0A811PGL8"/>
<dbReference type="OrthoDB" id="153872at2759"/>
<organism evidence="5 6">
    <name type="scientific">Miscanthus lutarioriparius</name>
    <dbReference type="NCBI Taxonomy" id="422564"/>
    <lineage>
        <taxon>Eukaryota</taxon>
        <taxon>Viridiplantae</taxon>
        <taxon>Streptophyta</taxon>
        <taxon>Embryophyta</taxon>
        <taxon>Tracheophyta</taxon>
        <taxon>Spermatophyta</taxon>
        <taxon>Magnoliopsida</taxon>
        <taxon>Liliopsida</taxon>
        <taxon>Poales</taxon>
        <taxon>Poaceae</taxon>
        <taxon>PACMAD clade</taxon>
        <taxon>Panicoideae</taxon>
        <taxon>Andropogonodae</taxon>
        <taxon>Andropogoneae</taxon>
        <taxon>Saccharinae</taxon>
        <taxon>Miscanthus</taxon>
    </lineage>
</organism>